<evidence type="ECO:0000256" key="3">
    <source>
        <dbReference type="ARBA" id="ARBA00023125"/>
    </source>
</evidence>
<reference evidence="7" key="1">
    <citation type="journal article" date="2019" name="Int. J. Syst. Evol. Microbiol.">
        <title>The Global Catalogue of Microorganisms (GCM) 10K type strain sequencing project: providing services to taxonomists for standard genome sequencing and annotation.</title>
        <authorList>
            <consortium name="The Broad Institute Genomics Platform"/>
            <consortium name="The Broad Institute Genome Sequencing Center for Infectious Disease"/>
            <person name="Wu L."/>
            <person name="Ma J."/>
        </authorList>
    </citation>
    <scope>NUCLEOTIDE SEQUENCE [LARGE SCALE GENOMIC DNA]</scope>
    <source>
        <strain evidence="7">CGMCC 1.13718</strain>
    </source>
</reference>
<gene>
    <name evidence="6" type="ORF">ACFQBM_18245</name>
</gene>
<organism evidence="6 7">
    <name type="scientific">Microbulbifer taiwanensis</name>
    <dbReference type="NCBI Taxonomy" id="986746"/>
    <lineage>
        <taxon>Bacteria</taxon>
        <taxon>Pseudomonadati</taxon>
        <taxon>Pseudomonadota</taxon>
        <taxon>Gammaproteobacteria</taxon>
        <taxon>Cellvibrionales</taxon>
        <taxon>Microbulbiferaceae</taxon>
        <taxon>Microbulbifer</taxon>
    </lineage>
</organism>
<keyword evidence="4" id="KW-0804">Transcription</keyword>
<dbReference type="SUPFAM" id="SSF46785">
    <property type="entry name" value="Winged helix' DNA-binding domain"/>
    <property type="match status" value="1"/>
</dbReference>
<keyword evidence="7" id="KW-1185">Reference proteome</keyword>
<evidence type="ECO:0000259" key="5">
    <source>
        <dbReference type="PROSITE" id="PS50931"/>
    </source>
</evidence>
<dbReference type="Pfam" id="PF00126">
    <property type="entry name" value="HTH_1"/>
    <property type="match status" value="1"/>
</dbReference>
<evidence type="ECO:0000313" key="7">
    <source>
        <dbReference type="Proteomes" id="UP001596425"/>
    </source>
</evidence>
<keyword evidence="2" id="KW-0805">Transcription regulation</keyword>
<dbReference type="Pfam" id="PF03466">
    <property type="entry name" value="LysR_substrate"/>
    <property type="match status" value="1"/>
</dbReference>
<dbReference type="Gene3D" id="3.40.190.10">
    <property type="entry name" value="Periplasmic binding protein-like II"/>
    <property type="match status" value="2"/>
</dbReference>
<dbReference type="Gene3D" id="1.10.10.10">
    <property type="entry name" value="Winged helix-like DNA-binding domain superfamily/Winged helix DNA-binding domain"/>
    <property type="match status" value="1"/>
</dbReference>
<dbReference type="RefSeq" id="WP_193193329.1">
    <property type="nucleotide sequence ID" value="NZ_JACZFR010000044.1"/>
</dbReference>
<dbReference type="PANTHER" id="PTHR30126:SF39">
    <property type="entry name" value="HTH-TYPE TRANSCRIPTIONAL REGULATOR CYSL"/>
    <property type="match status" value="1"/>
</dbReference>
<dbReference type="InterPro" id="IPR000847">
    <property type="entry name" value="LysR_HTH_N"/>
</dbReference>
<sequence length="294" mass="32418">MEIDDLEKFLVIAATENLQRAADRLDTSAGGLSKSLRRLETALDTRLFDRVGKQIRVNDAGRRLQRRAAEIVAMAQQTRAEFGGLARGLECRVAAPAMLQLEWSRRIQQCLALQQPDARLSMTSAYEALALRMLVRGEVDFALVTDAVAAQIPDDMSVRSVGSTTMRVAAAPSHPLVQGRRERPVEVTTETILRYPFAAPRISPFCGEERGIGSDGWREDALPRKISVVVNDYGVLCSLVQGGQLLAYLPEQLLNEIGAVRVKVVDCPYQCTEELIVVWRGGGESWLDSLLQAL</sequence>
<comment type="similarity">
    <text evidence="1">Belongs to the LysR transcriptional regulatory family.</text>
</comment>
<feature type="domain" description="HTH lysR-type" evidence="5">
    <location>
        <begin position="1"/>
        <end position="58"/>
    </location>
</feature>
<keyword evidence="3" id="KW-0238">DNA-binding</keyword>
<dbReference type="SUPFAM" id="SSF53850">
    <property type="entry name" value="Periplasmic binding protein-like II"/>
    <property type="match status" value="1"/>
</dbReference>
<dbReference type="InterPro" id="IPR005119">
    <property type="entry name" value="LysR_subst-bd"/>
</dbReference>
<evidence type="ECO:0000256" key="1">
    <source>
        <dbReference type="ARBA" id="ARBA00009437"/>
    </source>
</evidence>
<comment type="caution">
    <text evidence="6">The sequence shown here is derived from an EMBL/GenBank/DDBJ whole genome shotgun (WGS) entry which is preliminary data.</text>
</comment>
<evidence type="ECO:0000313" key="6">
    <source>
        <dbReference type="EMBL" id="MFC6635228.1"/>
    </source>
</evidence>
<dbReference type="PANTHER" id="PTHR30126">
    <property type="entry name" value="HTH-TYPE TRANSCRIPTIONAL REGULATOR"/>
    <property type="match status" value="1"/>
</dbReference>
<protein>
    <submittedName>
        <fullName evidence="6">LysR substrate-binding domain-containing protein</fullName>
    </submittedName>
</protein>
<dbReference type="PROSITE" id="PS50931">
    <property type="entry name" value="HTH_LYSR"/>
    <property type="match status" value="1"/>
</dbReference>
<dbReference type="InterPro" id="IPR036388">
    <property type="entry name" value="WH-like_DNA-bd_sf"/>
</dbReference>
<evidence type="ECO:0000256" key="2">
    <source>
        <dbReference type="ARBA" id="ARBA00023015"/>
    </source>
</evidence>
<evidence type="ECO:0000256" key="4">
    <source>
        <dbReference type="ARBA" id="ARBA00023163"/>
    </source>
</evidence>
<dbReference type="InterPro" id="IPR036390">
    <property type="entry name" value="WH_DNA-bd_sf"/>
</dbReference>
<dbReference type="Proteomes" id="UP001596425">
    <property type="component" value="Unassembled WGS sequence"/>
</dbReference>
<proteinExistence type="inferred from homology"/>
<dbReference type="EMBL" id="JBHSVR010000001">
    <property type="protein sequence ID" value="MFC6635228.1"/>
    <property type="molecule type" value="Genomic_DNA"/>
</dbReference>
<name>A0ABW1YS91_9GAMM</name>
<accession>A0ABW1YS91</accession>